<feature type="transmembrane region" description="Helical" evidence="1">
    <location>
        <begin position="70"/>
        <end position="88"/>
    </location>
</feature>
<protein>
    <recommendedName>
        <fullName evidence="4">Rz1 protein-related protein</fullName>
    </recommendedName>
</protein>
<evidence type="ECO:0000313" key="3">
    <source>
        <dbReference type="Proteomes" id="UP000198902"/>
    </source>
</evidence>
<dbReference type="AlphaFoldDB" id="A0A0D6JXR2"/>
<dbReference type="Proteomes" id="UP000198902">
    <property type="component" value="Unassembled WGS sequence"/>
</dbReference>
<dbReference type="RefSeq" id="WP_089781707.1">
    <property type="nucleotide sequence ID" value="NZ_CABLRR010000006.1"/>
</dbReference>
<keyword evidence="1" id="KW-0472">Membrane</keyword>
<evidence type="ECO:0000313" key="2">
    <source>
        <dbReference type="EMBL" id="CQR53895.1"/>
    </source>
</evidence>
<gene>
    <name evidence="2" type="ORF">BN996_03853</name>
</gene>
<dbReference type="OrthoDB" id="290902at2157"/>
<sequence length="122" mass="13784">MPSTPTDRTDLLPPPPPPSEWLEDGHVLLALSLLLILWLNRPAAPDWAWALIGVAVVPPWLFLESRHEGWRSWVPTVAYAGVVLLLGPRYEAEFVAVVLGQSAAFLGWFCWRTYRRSVRPTE</sequence>
<evidence type="ECO:0000256" key="1">
    <source>
        <dbReference type="SAM" id="Phobius"/>
    </source>
</evidence>
<dbReference type="EMBL" id="CSTE01000006">
    <property type="protein sequence ID" value="CQR53895.1"/>
    <property type="molecule type" value="Genomic_DNA"/>
</dbReference>
<keyword evidence="1" id="KW-1133">Transmembrane helix</keyword>
<feature type="transmembrane region" description="Helical" evidence="1">
    <location>
        <begin position="47"/>
        <end position="63"/>
    </location>
</feature>
<evidence type="ECO:0008006" key="4">
    <source>
        <dbReference type="Google" id="ProtNLM"/>
    </source>
</evidence>
<reference evidence="3" key="1">
    <citation type="submission" date="2015-03" db="EMBL/GenBank/DDBJ databases">
        <authorList>
            <person name="Urmite Genomes"/>
        </authorList>
    </citation>
    <scope>NUCLEOTIDE SEQUENCE [LARGE SCALE GENOMIC DNA]</scope>
    <source>
        <strain evidence="3">Arc-Hr</strain>
    </source>
</reference>
<organism evidence="2 3">
    <name type="scientific">Haloferax massiliensis</name>
    <dbReference type="NCBI Taxonomy" id="1476858"/>
    <lineage>
        <taxon>Archaea</taxon>
        <taxon>Methanobacteriati</taxon>
        <taxon>Methanobacteriota</taxon>
        <taxon>Stenosarchaea group</taxon>
        <taxon>Halobacteria</taxon>
        <taxon>Halobacteriales</taxon>
        <taxon>Haloferacaceae</taxon>
        <taxon>Haloferax</taxon>
    </lineage>
</organism>
<feature type="transmembrane region" description="Helical" evidence="1">
    <location>
        <begin position="94"/>
        <end position="111"/>
    </location>
</feature>
<keyword evidence="1" id="KW-0812">Transmembrane</keyword>
<name>A0A0D6JXR2_9EURY</name>
<proteinExistence type="predicted"/>
<accession>A0A0D6JXR2</accession>
<keyword evidence="3" id="KW-1185">Reference proteome</keyword>